<feature type="domain" description="RING-type" evidence="21">
    <location>
        <begin position="375"/>
        <end position="413"/>
    </location>
</feature>
<keyword evidence="12" id="KW-0833">Ubl conjugation pathway</keyword>
<evidence type="ECO:0000256" key="1">
    <source>
        <dbReference type="ARBA" id="ARBA00000900"/>
    </source>
</evidence>
<evidence type="ECO:0000256" key="3">
    <source>
        <dbReference type="ARBA" id="ARBA00004906"/>
    </source>
</evidence>
<evidence type="ECO:0000313" key="22">
    <source>
        <dbReference type="EMBL" id="TWU77202.1"/>
    </source>
</evidence>
<keyword evidence="13" id="KW-0862">Zinc</keyword>
<evidence type="ECO:0000256" key="5">
    <source>
        <dbReference type="ARBA" id="ARBA00012483"/>
    </source>
</evidence>
<proteinExistence type="inferred from homology"/>
<dbReference type="PANTHER" id="PTHR23350:SF0">
    <property type="entry name" value="PEROXISOME BIOGENESIS FACTOR 10"/>
    <property type="match status" value="1"/>
</dbReference>
<keyword evidence="14" id="KW-0653">Protein transport</keyword>
<feature type="region of interest" description="Disordered" evidence="20">
    <location>
        <begin position="294"/>
        <end position="313"/>
    </location>
</feature>
<dbReference type="InterPro" id="IPR025654">
    <property type="entry name" value="PEX2/10"/>
</dbReference>
<evidence type="ECO:0000256" key="16">
    <source>
        <dbReference type="ARBA" id="ARBA00023136"/>
    </source>
</evidence>
<accession>A0A5C6GHB7</accession>
<comment type="pathway">
    <text evidence="3">Protein modification; protein ubiquitination.</text>
</comment>
<evidence type="ECO:0000256" key="7">
    <source>
        <dbReference type="ARBA" id="ARBA00022593"/>
    </source>
</evidence>
<evidence type="ECO:0000256" key="8">
    <source>
        <dbReference type="ARBA" id="ARBA00022679"/>
    </source>
</evidence>
<keyword evidence="17" id="KW-0576">Peroxisome</keyword>
<dbReference type="PROSITE" id="PS50089">
    <property type="entry name" value="ZF_RING_2"/>
    <property type="match status" value="1"/>
</dbReference>
<dbReference type="InterPro" id="IPR017907">
    <property type="entry name" value="Znf_RING_CS"/>
</dbReference>
<evidence type="ECO:0000256" key="17">
    <source>
        <dbReference type="ARBA" id="ARBA00023140"/>
    </source>
</evidence>
<feature type="compositionally biased region" description="Low complexity" evidence="20">
    <location>
        <begin position="294"/>
        <end position="303"/>
    </location>
</feature>
<keyword evidence="15" id="KW-1133">Transmembrane helix</keyword>
<evidence type="ECO:0000256" key="19">
    <source>
        <dbReference type="PROSITE-ProRule" id="PRU00175"/>
    </source>
</evidence>
<keyword evidence="16" id="KW-0472">Membrane</keyword>
<gene>
    <name evidence="22" type="primary">PEX10</name>
    <name evidence="22" type="ORF">ED733_008632</name>
</gene>
<dbReference type="EMBL" id="SBHS01000004">
    <property type="protein sequence ID" value="TWU77202.1"/>
    <property type="molecule type" value="Genomic_DNA"/>
</dbReference>
<evidence type="ECO:0000256" key="14">
    <source>
        <dbReference type="ARBA" id="ARBA00022927"/>
    </source>
</evidence>
<keyword evidence="8" id="KW-0808">Transferase</keyword>
<dbReference type="GO" id="GO:0008270">
    <property type="term" value="F:zinc ion binding"/>
    <property type="evidence" value="ECO:0007669"/>
    <property type="project" value="UniProtKB-KW"/>
</dbReference>
<evidence type="ECO:0000256" key="6">
    <source>
        <dbReference type="ARBA" id="ARBA00022448"/>
    </source>
</evidence>
<dbReference type="Pfam" id="PF04757">
    <property type="entry name" value="Pex2_Pex12"/>
    <property type="match status" value="1"/>
</dbReference>
<evidence type="ECO:0000256" key="4">
    <source>
        <dbReference type="ARBA" id="ARBA00008704"/>
    </source>
</evidence>
<evidence type="ECO:0000256" key="11">
    <source>
        <dbReference type="ARBA" id="ARBA00022771"/>
    </source>
</evidence>
<protein>
    <recommendedName>
        <fullName evidence="5">RING-type E3 ubiquitin transferase</fullName>
        <ecNumber evidence="5">2.3.2.27</ecNumber>
    </recommendedName>
    <alternativeName>
        <fullName evidence="18">Peroxin-10</fullName>
    </alternativeName>
</protein>
<dbReference type="FunFam" id="3.30.40.10:FF:000395">
    <property type="entry name" value="Putative Peroxisome biosynthesis protein (Peroxin-10)"/>
    <property type="match status" value="1"/>
</dbReference>
<reference evidence="23" key="1">
    <citation type="submission" date="2018-12" db="EMBL/GenBank/DDBJ databases">
        <title>The complete genome of Metarhizium rileyi, a key fungal pathogen of Lepidoptera.</title>
        <authorList>
            <person name="Binneck E."/>
            <person name="Lastra C.C.L."/>
            <person name="Sosa-Gomez D.R."/>
        </authorList>
    </citation>
    <scope>NUCLEOTIDE SEQUENCE [LARGE SCALE GENOMIC DNA]</scope>
    <source>
        <strain evidence="23">Cep018-CH2</strain>
    </source>
</reference>
<evidence type="ECO:0000256" key="15">
    <source>
        <dbReference type="ARBA" id="ARBA00022989"/>
    </source>
</evidence>
<evidence type="ECO:0000313" key="23">
    <source>
        <dbReference type="Proteomes" id="UP000317257"/>
    </source>
</evidence>
<dbReference type="PROSITE" id="PS00518">
    <property type="entry name" value="ZF_RING_1"/>
    <property type="match status" value="1"/>
</dbReference>
<dbReference type="InterPro" id="IPR013083">
    <property type="entry name" value="Znf_RING/FYVE/PHD"/>
</dbReference>
<keyword evidence="7" id="KW-0962">Peroxisome biogenesis</keyword>
<evidence type="ECO:0000259" key="21">
    <source>
        <dbReference type="PROSITE" id="PS50089"/>
    </source>
</evidence>
<evidence type="ECO:0000256" key="20">
    <source>
        <dbReference type="SAM" id="MobiDB-lite"/>
    </source>
</evidence>
<dbReference type="Proteomes" id="UP000317257">
    <property type="component" value="Unassembled WGS sequence"/>
</dbReference>
<dbReference type="GO" id="GO:0005778">
    <property type="term" value="C:peroxisomal membrane"/>
    <property type="evidence" value="ECO:0007669"/>
    <property type="project" value="UniProtKB-SubCell"/>
</dbReference>
<dbReference type="SMART" id="SM00184">
    <property type="entry name" value="RING"/>
    <property type="match status" value="1"/>
</dbReference>
<evidence type="ECO:0000256" key="10">
    <source>
        <dbReference type="ARBA" id="ARBA00022723"/>
    </source>
</evidence>
<dbReference type="CDD" id="cd16527">
    <property type="entry name" value="RING-HC_PEX10"/>
    <property type="match status" value="1"/>
</dbReference>
<evidence type="ECO:0000256" key="13">
    <source>
        <dbReference type="ARBA" id="ARBA00022833"/>
    </source>
</evidence>
<sequence>MPDSAFRSTLTKPRLVGAMLATAVPTACRFRPEISPHPGRRAAGQKGRKLHDPVVLTTITHHHRPAMASPYPFAAAPDIVRAHQKDAYFTGHLANTISDLHRRLRGARATHSVALELRSLAALLYFSLTTFPGNRTLGEEYCDLVQVEAPSGRLPSVRRRAAYIASTILLPYLVGRTLPSLRGRLRSLINRRLDTLRRTGKHAGREARLWEYTADHLPSLTSAAPLQAATLALFYFNGTYYELSKRLLGLRYVFARAVPDSPDRGGYEVLGVLLLVQLAVQTYLHARSTLSASASASATSTTPRRPPDTNVDVSLDHANSYAANNDLLPELGPSPRETRLDMALATHTPAAPSPRFDLADGKTMAYIKGAQQRKCTLCLDELKDPAATQCGHVFCWECIGDWVREKPECPLCRREAMVQHVLPLRGCVS</sequence>
<dbReference type="GO" id="GO:0061630">
    <property type="term" value="F:ubiquitin protein ligase activity"/>
    <property type="evidence" value="ECO:0007669"/>
    <property type="project" value="UniProtKB-EC"/>
</dbReference>
<keyword evidence="6" id="KW-0813">Transport</keyword>
<dbReference type="PANTHER" id="PTHR23350">
    <property type="entry name" value="PEROXISOME ASSEMBLY PROTEIN 10"/>
    <property type="match status" value="1"/>
</dbReference>
<dbReference type="Pfam" id="PF13923">
    <property type="entry name" value="zf-C3HC4_2"/>
    <property type="match status" value="1"/>
</dbReference>
<dbReference type="EC" id="2.3.2.27" evidence="5"/>
<dbReference type="InterPro" id="IPR006845">
    <property type="entry name" value="Pex_N"/>
</dbReference>
<keyword evidence="10" id="KW-0479">Metal-binding</keyword>
<comment type="catalytic activity">
    <reaction evidence="1">
        <text>S-ubiquitinyl-[E2 ubiquitin-conjugating enzyme]-L-cysteine + [acceptor protein]-L-lysine = [E2 ubiquitin-conjugating enzyme]-L-cysteine + N(6)-ubiquitinyl-[acceptor protein]-L-lysine.</text>
        <dbReference type="EC" id="2.3.2.27"/>
    </reaction>
</comment>
<evidence type="ECO:0000256" key="9">
    <source>
        <dbReference type="ARBA" id="ARBA00022692"/>
    </source>
</evidence>
<dbReference type="SUPFAM" id="SSF57850">
    <property type="entry name" value="RING/U-box"/>
    <property type="match status" value="1"/>
</dbReference>
<dbReference type="GO" id="GO:0016567">
    <property type="term" value="P:protein ubiquitination"/>
    <property type="evidence" value="ECO:0007669"/>
    <property type="project" value="UniProtKB-ARBA"/>
</dbReference>
<dbReference type="Gene3D" id="3.30.40.10">
    <property type="entry name" value="Zinc/RING finger domain, C3HC4 (zinc finger)"/>
    <property type="match status" value="1"/>
</dbReference>
<evidence type="ECO:0000256" key="2">
    <source>
        <dbReference type="ARBA" id="ARBA00004585"/>
    </source>
</evidence>
<dbReference type="InterPro" id="IPR001841">
    <property type="entry name" value="Znf_RING"/>
</dbReference>
<name>A0A5C6GHB7_METRR</name>
<comment type="caution">
    <text evidence="22">The sequence shown here is derived from an EMBL/GenBank/DDBJ whole genome shotgun (WGS) entry which is preliminary data.</text>
</comment>
<evidence type="ECO:0000256" key="18">
    <source>
        <dbReference type="ARBA" id="ARBA00041230"/>
    </source>
</evidence>
<comment type="subcellular location">
    <subcellularLocation>
        <location evidence="2">Peroxisome membrane</location>
        <topology evidence="2">Multi-pass membrane protein</topology>
    </subcellularLocation>
</comment>
<keyword evidence="11 19" id="KW-0863">Zinc-finger</keyword>
<comment type="similarity">
    <text evidence="4">Belongs to the pex2/pex10/pex12 family.</text>
</comment>
<evidence type="ECO:0000256" key="12">
    <source>
        <dbReference type="ARBA" id="ARBA00022786"/>
    </source>
</evidence>
<dbReference type="GO" id="GO:0016562">
    <property type="term" value="P:protein import into peroxisome matrix, receptor recycling"/>
    <property type="evidence" value="ECO:0007669"/>
    <property type="project" value="UniProtKB-ARBA"/>
</dbReference>
<dbReference type="AlphaFoldDB" id="A0A5C6GHB7"/>
<keyword evidence="9" id="KW-0812">Transmembrane</keyword>
<organism evidence="22 23">
    <name type="scientific">Metarhizium rileyi (strain RCEF 4871)</name>
    <name type="common">Nomuraea rileyi</name>
    <dbReference type="NCBI Taxonomy" id="1649241"/>
    <lineage>
        <taxon>Eukaryota</taxon>
        <taxon>Fungi</taxon>
        <taxon>Dikarya</taxon>
        <taxon>Ascomycota</taxon>
        <taxon>Pezizomycotina</taxon>
        <taxon>Sordariomycetes</taxon>
        <taxon>Hypocreomycetidae</taxon>
        <taxon>Hypocreales</taxon>
        <taxon>Clavicipitaceae</taxon>
        <taxon>Metarhizium</taxon>
    </lineage>
</organism>